<protein>
    <recommendedName>
        <fullName evidence="2">EB domain-containing protein</fullName>
    </recommendedName>
</protein>
<feature type="domain" description="EB" evidence="2">
    <location>
        <begin position="111"/>
        <end position="169"/>
    </location>
</feature>
<dbReference type="EMBL" id="JBEUOH010000030">
    <property type="protein sequence ID" value="KAL0858522.1"/>
    <property type="molecule type" value="Genomic_DNA"/>
</dbReference>
<name>A0ABR3H184_LOXSC</name>
<comment type="caution">
    <text evidence="3">The sequence shown here is derived from an EMBL/GenBank/DDBJ whole genome shotgun (WGS) entry which is preliminary data.</text>
</comment>
<dbReference type="PANTHER" id="PTHR39069:SF8">
    <property type="entry name" value="FI17111P1"/>
    <property type="match status" value="1"/>
</dbReference>
<evidence type="ECO:0000256" key="1">
    <source>
        <dbReference type="SAM" id="SignalP"/>
    </source>
</evidence>
<keyword evidence="1" id="KW-0732">Signal</keyword>
<feature type="domain" description="EB" evidence="2">
    <location>
        <begin position="402"/>
        <end position="456"/>
    </location>
</feature>
<dbReference type="Proteomes" id="UP001549920">
    <property type="component" value="Unassembled WGS sequence"/>
</dbReference>
<dbReference type="InterPro" id="IPR006149">
    <property type="entry name" value="EB_dom"/>
</dbReference>
<dbReference type="Pfam" id="PF01683">
    <property type="entry name" value="EB"/>
    <property type="match status" value="2"/>
</dbReference>
<evidence type="ECO:0000259" key="2">
    <source>
        <dbReference type="Pfam" id="PF01683"/>
    </source>
</evidence>
<dbReference type="PANTHER" id="PTHR39069">
    <property type="entry name" value="ECDYSONE-INDUCIBLE GENE E1, ISOFORM A"/>
    <property type="match status" value="1"/>
</dbReference>
<feature type="signal peptide" evidence="1">
    <location>
        <begin position="1"/>
        <end position="22"/>
    </location>
</feature>
<reference evidence="3 4" key="1">
    <citation type="submission" date="2024-06" db="EMBL/GenBank/DDBJ databases">
        <title>A chromosome-level genome assembly of beet webworm, Loxostege sticticalis.</title>
        <authorList>
            <person name="Zhang Y."/>
        </authorList>
    </citation>
    <scope>NUCLEOTIDE SEQUENCE [LARGE SCALE GENOMIC DNA]</scope>
    <source>
        <strain evidence="3">AQ026</strain>
        <tissue evidence="3">Whole body</tissue>
    </source>
</reference>
<evidence type="ECO:0000313" key="3">
    <source>
        <dbReference type="EMBL" id="KAL0858522.1"/>
    </source>
</evidence>
<organism evidence="3 4">
    <name type="scientific">Loxostege sticticalis</name>
    <name type="common">Beet webworm moth</name>
    <dbReference type="NCBI Taxonomy" id="481309"/>
    <lineage>
        <taxon>Eukaryota</taxon>
        <taxon>Metazoa</taxon>
        <taxon>Ecdysozoa</taxon>
        <taxon>Arthropoda</taxon>
        <taxon>Hexapoda</taxon>
        <taxon>Insecta</taxon>
        <taxon>Pterygota</taxon>
        <taxon>Neoptera</taxon>
        <taxon>Endopterygota</taxon>
        <taxon>Lepidoptera</taxon>
        <taxon>Glossata</taxon>
        <taxon>Ditrysia</taxon>
        <taxon>Pyraloidea</taxon>
        <taxon>Crambidae</taxon>
        <taxon>Pyraustinae</taxon>
        <taxon>Loxostege</taxon>
    </lineage>
</organism>
<evidence type="ECO:0000313" key="4">
    <source>
        <dbReference type="Proteomes" id="UP001549920"/>
    </source>
</evidence>
<sequence>MAVGDKIFLVLGCILHAHSALALWQCSLDADCTSMAGSVCVSGECICPPGKQSVMGGTACVDPAPYHFSTCFEDFQCSRLFTSFECRRSGNSTQVQPVKNVLYISPGNCLCRPGSHYFRGRCWVSITLGGSCTRDEECQGGLNDPFSMSCTGGTCQCADGYYFRQRGECRRKALAVGDHCVLDQDCFFDGGACGRNTLRCYDRNASRNIEVVKLAPRSEDTETAPKAESTLSQYGELCDASRRCIESLECSRYGVCVCPLGYYPNADNSLCLAELGSPVTSQEQCAGVFTEIRDGVCTCQNNFFFNENMRTCVKPARMITDACTMDANCHTFGASSRCGAPQQWGLRSCECILEDAVWDASRSMCRLFAGVGEICEEDSDCLAGDLEINCVREEDGQAFCRCPPGFLAQDGLCLTLGLELGAPCQVSAECTGTSNAVCEAGQCSCDTGYQQVADFCAPSIGGSCDIDSDCVIENTICGVNGTCQCNSTFAEFAGLCWLESSGFGAACNVSAQCVGALPDSSCIDNVCQCGPTLHFRDNGCWPRTRLFEACSRSSQCYLEDDSERALCRNSLCQCSFDHPFNEELGTCRSSASSILANTIVMVTALIYLFFS</sequence>
<keyword evidence="4" id="KW-1185">Reference proteome</keyword>
<accession>A0ABR3H184</accession>
<gene>
    <name evidence="3" type="ORF">ABMA27_012384</name>
</gene>
<feature type="chain" id="PRO_5045752411" description="EB domain-containing protein" evidence="1">
    <location>
        <begin position="23"/>
        <end position="611"/>
    </location>
</feature>
<proteinExistence type="predicted"/>